<comment type="caution">
    <text evidence="2">The sequence shown here is derived from an EMBL/GenBank/DDBJ whole genome shotgun (WGS) entry which is preliminary data.</text>
</comment>
<keyword evidence="3" id="KW-1185">Reference proteome</keyword>
<sequence>MSQFSRILMLLAALSMSMLFFFPLWKIYLQAPQYPEGLEMHIWVNKIGGDTEYTLQNFNILNHYIGMRPIDAEAFPELKIMPYVVYALMLLGLLVALLK</sequence>
<evidence type="ECO:0000313" key="2">
    <source>
        <dbReference type="EMBL" id="EMR03385.1"/>
    </source>
</evidence>
<keyword evidence="1" id="KW-0812">Transmembrane</keyword>
<accession>M7NNT9</accession>
<dbReference type="EMBL" id="AODQ01000027">
    <property type="protein sequence ID" value="EMR03385.1"/>
    <property type="molecule type" value="Genomic_DNA"/>
</dbReference>
<feature type="transmembrane region" description="Helical" evidence="1">
    <location>
        <begin position="80"/>
        <end position="98"/>
    </location>
</feature>
<dbReference type="eggNOG" id="COG4314">
    <property type="taxonomic scope" value="Bacteria"/>
</dbReference>
<protein>
    <submittedName>
        <fullName evidence="2">Uncharacterized protein</fullName>
    </submittedName>
</protein>
<evidence type="ECO:0000313" key="3">
    <source>
        <dbReference type="Proteomes" id="UP000011910"/>
    </source>
</evidence>
<keyword evidence="1" id="KW-1133">Transmembrane helix</keyword>
<dbReference type="RefSeq" id="WP_009194888.1">
    <property type="nucleotide sequence ID" value="NZ_AODQ01000027.1"/>
</dbReference>
<dbReference type="PATRIC" id="fig|1279009.4.peg.1507"/>
<evidence type="ECO:0000256" key="1">
    <source>
        <dbReference type="SAM" id="Phobius"/>
    </source>
</evidence>
<keyword evidence="1" id="KW-0472">Membrane</keyword>
<reference evidence="2 3" key="1">
    <citation type="journal article" date="2013" name="Genome Announc.">
        <title>Draft Genome Sequence of Cesiribacter andamanensis Strain AMV16T, Isolated from a Soil Sample from a Mud Volcano in the Andaman Islands, India.</title>
        <authorList>
            <person name="Shivaji S."/>
            <person name="Ara S."/>
            <person name="Begum Z."/>
            <person name="Srinivas T.N."/>
            <person name="Singh A."/>
            <person name="Kumar Pinnaka A."/>
        </authorList>
    </citation>
    <scope>NUCLEOTIDE SEQUENCE [LARGE SCALE GENOMIC DNA]</scope>
    <source>
        <strain evidence="2 3">AMV16</strain>
    </source>
</reference>
<dbReference type="STRING" id="1279009.ADICEAN_01489"/>
<gene>
    <name evidence="2" type="ORF">ADICEAN_01489</name>
</gene>
<feature type="transmembrane region" description="Helical" evidence="1">
    <location>
        <begin position="7"/>
        <end position="28"/>
    </location>
</feature>
<name>M7NNT9_9BACT</name>
<organism evidence="2 3">
    <name type="scientific">Cesiribacter andamanensis AMV16</name>
    <dbReference type="NCBI Taxonomy" id="1279009"/>
    <lineage>
        <taxon>Bacteria</taxon>
        <taxon>Pseudomonadati</taxon>
        <taxon>Bacteroidota</taxon>
        <taxon>Cytophagia</taxon>
        <taxon>Cytophagales</taxon>
        <taxon>Cesiribacteraceae</taxon>
        <taxon>Cesiribacter</taxon>
    </lineage>
</organism>
<proteinExistence type="predicted"/>
<dbReference type="AlphaFoldDB" id="M7NNT9"/>
<dbReference type="Proteomes" id="UP000011910">
    <property type="component" value="Unassembled WGS sequence"/>
</dbReference>